<reference evidence="1 2" key="2">
    <citation type="journal article" date="2023" name="Mol. Biol. Evol.">
        <title>Genomics of Secondarily Temperate Adaptation in the Only Non-Antarctic Icefish.</title>
        <authorList>
            <person name="Rivera-Colon A.G."/>
            <person name="Rayamajhi N."/>
            <person name="Minhas B.F."/>
            <person name="Madrigal G."/>
            <person name="Bilyk K.T."/>
            <person name="Yoon V."/>
            <person name="Hune M."/>
            <person name="Gregory S."/>
            <person name="Cheng C.H.C."/>
            <person name="Catchen J.M."/>
        </authorList>
    </citation>
    <scope>NUCLEOTIDE SEQUENCE [LARGE SCALE GENOMIC DNA]</scope>
    <source>
        <strain evidence="1">JMC-PN-2008</strain>
    </source>
</reference>
<dbReference type="AlphaFoldDB" id="A0AAN8AXN9"/>
<reference evidence="1 2" key="1">
    <citation type="journal article" date="2023" name="Genes (Basel)">
        <title>Chromosome-Level Genome Assembly and Circadian Gene Repertoire of the Patagonia Blennie Eleginops maclovinus-The Closest Ancestral Proxy of Antarctic Cryonotothenioids.</title>
        <authorList>
            <person name="Cheng C.C."/>
            <person name="Rivera-Colon A.G."/>
            <person name="Minhas B.F."/>
            <person name="Wilson L."/>
            <person name="Rayamajhi N."/>
            <person name="Vargas-Chacoff L."/>
            <person name="Catchen J.M."/>
        </authorList>
    </citation>
    <scope>NUCLEOTIDE SEQUENCE [LARGE SCALE GENOMIC DNA]</scope>
    <source>
        <strain evidence="1">JMC-PN-2008</strain>
    </source>
</reference>
<evidence type="ECO:0000313" key="2">
    <source>
        <dbReference type="Proteomes" id="UP001346869"/>
    </source>
</evidence>
<organism evidence="1 2">
    <name type="scientific">Eleginops maclovinus</name>
    <name type="common">Patagonian blennie</name>
    <name type="synonym">Eleginus maclovinus</name>
    <dbReference type="NCBI Taxonomy" id="56733"/>
    <lineage>
        <taxon>Eukaryota</taxon>
        <taxon>Metazoa</taxon>
        <taxon>Chordata</taxon>
        <taxon>Craniata</taxon>
        <taxon>Vertebrata</taxon>
        <taxon>Euteleostomi</taxon>
        <taxon>Actinopterygii</taxon>
        <taxon>Neopterygii</taxon>
        <taxon>Teleostei</taxon>
        <taxon>Neoteleostei</taxon>
        <taxon>Acanthomorphata</taxon>
        <taxon>Eupercaria</taxon>
        <taxon>Perciformes</taxon>
        <taxon>Notothenioidei</taxon>
        <taxon>Eleginopidae</taxon>
        <taxon>Eleginops</taxon>
    </lineage>
</organism>
<comment type="caution">
    <text evidence="1">The sequence shown here is derived from an EMBL/GenBank/DDBJ whole genome shotgun (WGS) entry which is preliminary data.</text>
</comment>
<proteinExistence type="predicted"/>
<dbReference type="EMBL" id="JAUZQC010000004">
    <property type="protein sequence ID" value="KAK5872468.1"/>
    <property type="molecule type" value="Genomic_DNA"/>
</dbReference>
<keyword evidence="2" id="KW-1185">Reference proteome</keyword>
<name>A0AAN8AXN9_ELEMC</name>
<dbReference type="Proteomes" id="UP001346869">
    <property type="component" value="Unassembled WGS sequence"/>
</dbReference>
<protein>
    <submittedName>
        <fullName evidence="1">Uncharacterized protein</fullName>
    </submittedName>
</protein>
<accession>A0AAN8AXN9</accession>
<evidence type="ECO:0000313" key="1">
    <source>
        <dbReference type="EMBL" id="KAK5872468.1"/>
    </source>
</evidence>
<sequence length="68" mass="7403">MRSTISAPTIPTERCAAQRTQANVTDDLMCMRKMDHGGLLPAGNEEDYSMITTVPAAVCLTGELQLYN</sequence>
<gene>
    <name evidence="1" type="ORF">PBY51_013170</name>
</gene>